<dbReference type="Proteomes" id="UP000044602">
    <property type="component" value="Unassembled WGS sequence"/>
</dbReference>
<evidence type="ECO:0000313" key="1">
    <source>
        <dbReference type="EMBL" id="CRK36657.1"/>
    </source>
</evidence>
<organism evidence="1 2">
    <name type="scientific">Verticillium longisporum</name>
    <name type="common">Verticillium dahliae var. longisporum</name>
    <dbReference type="NCBI Taxonomy" id="100787"/>
    <lineage>
        <taxon>Eukaryota</taxon>
        <taxon>Fungi</taxon>
        <taxon>Dikarya</taxon>
        <taxon>Ascomycota</taxon>
        <taxon>Pezizomycotina</taxon>
        <taxon>Sordariomycetes</taxon>
        <taxon>Hypocreomycetidae</taxon>
        <taxon>Glomerellales</taxon>
        <taxon>Plectosphaerellaceae</taxon>
        <taxon>Verticillium</taxon>
    </lineage>
</organism>
<name>A0A0G4MR49_VERLO</name>
<feature type="non-terminal residue" evidence="1">
    <location>
        <position position="1"/>
    </location>
</feature>
<reference evidence="1 2" key="1">
    <citation type="submission" date="2015-05" db="EMBL/GenBank/DDBJ databases">
        <authorList>
            <person name="Wang D.B."/>
            <person name="Wang M."/>
        </authorList>
    </citation>
    <scope>NUCLEOTIDE SEQUENCE [LARGE SCALE GENOMIC DNA]</scope>
    <source>
        <strain evidence="1">VL1</strain>
    </source>
</reference>
<proteinExistence type="predicted"/>
<evidence type="ECO:0000313" key="2">
    <source>
        <dbReference type="Proteomes" id="UP000044602"/>
    </source>
</evidence>
<protein>
    <submittedName>
        <fullName evidence="1">Uncharacterized protein</fullName>
    </submittedName>
</protein>
<gene>
    <name evidence="1" type="ORF">BN1708_020068</name>
</gene>
<dbReference type="AlphaFoldDB" id="A0A0G4MR49"/>
<dbReference type="EMBL" id="CVQH01024238">
    <property type="protein sequence ID" value="CRK36657.1"/>
    <property type="molecule type" value="Genomic_DNA"/>
</dbReference>
<accession>A0A0G4MR49</accession>
<sequence length="29" mass="3194">ERAAAQQGRETHAALYARRLARGGAGWRL</sequence>
<keyword evidence="2" id="KW-1185">Reference proteome</keyword>